<comment type="caution">
    <text evidence="2">The sequence shown here is derived from an EMBL/GenBank/DDBJ whole genome shotgun (WGS) entry which is preliminary data.</text>
</comment>
<dbReference type="PANTHER" id="PTHR39474">
    <property type="entry name" value="UNNAMED PRODUCT"/>
    <property type="match status" value="1"/>
</dbReference>
<sequence>MQVSRAIYRAALLNLTINPFLTRASTSLTANPRLHNLLFPQCIKLDQTRTMSDSSNSPDKTKPLALPESDGTAAHQAQGAGGIKLDMSGGSTEVKLDHLGPMVVNVDGTLSQIGNWAQMTDSEKESTMRIIGKRNQKRLDALKAKESGQ</sequence>
<accession>A0A9W9Q1W2</accession>
<dbReference type="Proteomes" id="UP001147695">
    <property type="component" value="Unassembled WGS sequence"/>
</dbReference>
<evidence type="ECO:0000313" key="3">
    <source>
        <dbReference type="Proteomes" id="UP001147695"/>
    </source>
</evidence>
<evidence type="ECO:0000256" key="1">
    <source>
        <dbReference type="SAM" id="MobiDB-lite"/>
    </source>
</evidence>
<name>A0A9W9Q1W2_PENBR</name>
<dbReference type="AlphaFoldDB" id="A0A9W9Q1W2"/>
<organism evidence="2 3">
    <name type="scientific">Penicillium brevicompactum</name>
    <dbReference type="NCBI Taxonomy" id="5074"/>
    <lineage>
        <taxon>Eukaryota</taxon>
        <taxon>Fungi</taxon>
        <taxon>Dikarya</taxon>
        <taxon>Ascomycota</taxon>
        <taxon>Pezizomycotina</taxon>
        <taxon>Eurotiomycetes</taxon>
        <taxon>Eurotiomycetidae</taxon>
        <taxon>Eurotiales</taxon>
        <taxon>Aspergillaceae</taxon>
        <taxon>Penicillium</taxon>
    </lineage>
</organism>
<dbReference type="EMBL" id="JAPZBQ010000006">
    <property type="protein sequence ID" value="KAJ5323055.1"/>
    <property type="molecule type" value="Genomic_DNA"/>
</dbReference>
<dbReference type="PANTHER" id="PTHR39474:SF1">
    <property type="entry name" value="FUNGAL SPECIFIC TRANSCRIPTION FACTOR"/>
    <property type="match status" value="1"/>
</dbReference>
<evidence type="ECO:0000313" key="2">
    <source>
        <dbReference type="EMBL" id="KAJ5323055.1"/>
    </source>
</evidence>
<gene>
    <name evidence="2" type="ORF">N7452_011344</name>
</gene>
<reference evidence="2" key="1">
    <citation type="submission" date="2022-12" db="EMBL/GenBank/DDBJ databases">
        <authorList>
            <person name="Petersen C."/>
        </authorList>
    </citation>
    <scope>NUCLEOTIDE SEQUENCE</scope>
    <source>
        <strain evidence="2">IBT 35673</strain>
    </source>
</reference>
<feature type="compositionally biased region" description="Polar residues" evidence="1">
    <location>
        <begin position="48"/>
        <end position="58"/>
    </location>
</feature>
<proteinExistence type="predicted"/>
<feature type="region of interest" description="Disordered" evidence="1">
    <location>
        <begin position="48"/>
        <end position="86"/>
    </location>
</feature>
<protein>
    <submittedName>
        <fullName evidence="2">Uncharacterized protein</fullName>
    </submittedName>
</protein>
<reference evidence="2" key="2">
    <citation type="journal article" date="2023" name="IMA Fungus">
        <title>Comparative genomic study of the Penicillium genus elucidates a diverse pangenome and 15 lateral gene transfer events.</title>
        <authorList>
            <person name="Petersen C."/>
            <person name="Sorensen T."/>
            <person name="Nielsen M.R."/>
            <person name="Sondergaard T.E."/>
            <person name="Sorensen J.L."/>
            <person name="Fitzpatrick D.A."/>
            <person name="Frisvad J.C."/>
            <person name="Nielsen K.L."/>
        </authorList>
    </citation>
    <scope>NUCLEOTIDE SEQUENCE</scope>
    <source>
        <strain evidence="2">IBT 35673</strain>
    </source>
</reference>